<feature type="transmembrane region" description="Helical" evidence="1">
    <location>
        <begin position="80"/>
        <end position="99"/>
    </location>
</feature>
<organism evidence="2 3">
    <name type="scientific">Bowmanella yangjiangensis</name>
    <dbReference type="NCBI Taxonomy" id="2811230"/>
    <lineage>
        <taxon>Bacteria</taxon>
        <taxon>Pseudomonadati</taxon>
        <taxon>Pseudomonadota</taxon>
        <taxon>Gammaproteobacteria</taxon>
        <taxon>Alteromonadales</taxon>
        <taxon>Alteromonadaceae</taxon>
        <taxon>Bowmanella</taxon>
    </lineage>
</organism>
<feature type="transmembrane region" description="Helical" evidence="1">
    <location>
        <begin position="105"/>
        <end position="124"/>
    </location>
</feature>
<evidence type="ECO:0000313" key="2">
    <source>
        <dbReference type="EMBL" id="MBN7822423.1"/>
    </source>
</evidence>
<accession>A0ABS3CZA5</accession>
<feature type="transmembrane region" description="Helical" evidence="1">
    <location>
        <begin position="49"/>
        <end position="68"/>
    </location>
</feature>
<sequence>MRCGVRTGALSALGRHILWLDCIAAALAGLLVLLFATWLSAWYALPPALLHSIGVVNIAYACFSFSLAIRTRRREGLIKLLALANGAWAALCLGITAALAQSMALPGVVHLLGEAVFVGGLGLLEWRWRRQLLVADGPRPSTSSSTGQ</sequence>
<keyword evidence="1" id="KW-1133">Transmembrane helix</keyword>
<feature type="transmembrane region" description="Helical" evidence="1">
    <location>
        <begin position="18"/>
        <end position="43"/>
    </location>
</feature>
<evidence type="ECO:0008006" key="4">
    <source>
        <dbReference type="Google" id="ProtNLM"/>
    </source>
</evidence>
<name>A0ABS3CZA5_9ALTE</name>
<keyword evidence="1" id="KW-0472">Membrane</keyword>
<comment type="caution">
    <text evidence="2">The sequence shown here is derived from an EMBL/GenBank/DDBJ whole genome shotgun (WGS) entry which is preliminary data.</text>
</comment>
<reference evidence="2 3" key="1">
    <citation type="submission" date="2021-03" db="EMBL/GenBank/DDBJ databases">
        <title>novel species isolated from a fishpond in China.</title>
        <authorList>
            <person name="Lu H."/>
            <person name="Cai Z."/>
        </authorList>
    </citation>
    <scope>NUCLEOTIDE SEQUENCE [LARGE SCALE GENOMIC DNA]</scope>
    <source>
        <strain evidence="2 3">Y57</strain>
    </source>
</reference>
<dbReference type="Proteomes" id="UP000663992">
    <property type="component" value="Unassembled WGS sequence"/>
</dbReference>
<keyword evidence="1" id="KW-0812">Transmembrane</keyword>
<evidence type="ECO:0000313" key="3">
    <source>
        <dbReference type="Proteomes" id="UP000663992"/>
    </source>
</evidence>
<proteinExistence type="predicted"/>
<evidence type="ECO:0000256" key="1">
    <source>
        <dbReference type="SAM" id="Phobius"/>
    </source>
</evidence>
<dbReference type="RefSeq" id="WP_206596355.1">
    <property type="nucleotide sequence ID" value="NZ_JAFKCS010000065.1"/>
</dbReference>
<dbReference type="EMBL" id="JAFKCS010000065">
    <property type="protein sequence ID" value="MBN7822423.1"/>
    <property type="molecule type" value="Genomic_DNA"/>
</dbReference>
<keyword evidence="3" id="KW-1185">Reference proteome</keyword>
<protein>
    <recommendedName>
        <fullName evidence="4">GtrA-like protein domain-containing protein</fullName>
    </recommendedName>
</protein>
<gene>
    <name evidence="2" type="ORF">J0A65_21350</name>
</gene>